<accession>A0A1I6G6F4</accession>
<name>A0A1I6G6F4_9RHOB</name>
<proteinExistence type="predicted"/>
<dbReference type="EMBL" id="FOYO01000001">
    <property type="protein sequence ID" value="SFR37759.1"/>
    <property type="molecule type" value="Genomic_DNA"/>
</dbReference>
<gene>
    <name evidence="1" type="ORF">SAMN04488002_0969</name>
</gene>
<sequence>MSWIASFLAAGPDYPAERRSVAEVQALLLKAGLGAKLPLGHAQDFAGMAELLMCDPKLFAIAAAALEGPHVPVRSEGTPEHLVIDEARIAMAAPALTDAFVCGAERVVLHDLDWPQLLWPVLLRAERVYGVRAEIHRPDARTVMIAKSTKGLPQLGPAQPVPLVPLEHLAVLAARTFVPSSEASRMSGAGAGLQDND</sequence>
<dbReference type="AlphaFoldDB" id="A0A1I6G6F4"/>
<dbReference type="STRING" id="670154.SAMN04488002_0969"/>
<dbReference type="RefSeq" id="WP_090213180.1">
    <property type="nucleotide sequence ID" value="NZ_FOYO01000001.1"/>
</dbReference>
<reference evidence="2" key="1">
    <citation type="submission" date="2016-10" db="EMBL/GenBank/DDBJ databases">
        <authorList>
            <person name="Varghese N."/>
            <person name="Submissions S."/>
        </authorList>
    </citation>
    <scope>NUCLEOTIDE SEQUENCE [LARGE SCALE GENOMIC DNA]</scope>
    <source>
        <strain evidence="2">DSM 26921</strain>
    </source>
</reference>
<dbReference type="Proteomes" id="UP000199658">
    <property type="component" value="Unassembled WGS sequence"/>
</dbReference>
<dbReference type="OrthoDB" id="7840973at2"/>
<evidence type="ECO:0000313" key="1">
    <source>
        <dbReference type="EMBL" id="SFR37759.1"/>
    </source>
</evidence>
<protein>
    <submittedName>
        <fullName evidence="1">Uncharacterized protein</fullName>
    </submittedName>
</protein>
<evidence type="ECO:0000313" key="2">
    <source>
        <dbReference type="Proteomes" id="UP000199658"/>
    </source>
</evidence>
<keyword evidence="2" id="KW-1185">Reference proteome</keyword>
<organism evidence="1 2">
    <name type="scientific">Litoreibacter janthinus</name>
    <dbReference type="NCBI Taxonomy" id="670154"/>
    <lineage>
        <taxon>Bacteria</taxon>
        <taxon>Pseudomonadati</taxon>
        <taxon>Pseudomonadota</taxon>
        <taxon>Alphaproteobacteria</taxon>
        <taxon>Rhodobacterales</taxon>
        <taxon>Roseobacteraceae</taxon>
        <taxon>Litoreibacter</taxon>
    </lineage>
</organism>